<feature type="signal peptide" evidence="1">
    <location>
        <begin position="1"/>
        <end position="16"/>
    </location>
</feature>
<accession>A0A225AWT6</accession>
<dbReference type="Proteomes" id="UP000214365">
    <property type="component" value="Unassembled WGS sequence"/>
</dbReference>
<organism evidence="2 3">
    <name type="scientific">Talaromyces atroroseus</name>
    <dbReference type="NCBI Taxonomy" id="1441469"/>
    <lineage>
        <taxon>Eukaryota</taxon>
        <taxon>Fungi</taxon>
        <taxon>Dikarya</taxon>
        <taxon>Ascomycota</taxon>
        <taxon>Pezizomycotina</taxon>
        <taxon>Eurotiomycetes</taxon>
        <taxon>Eurotiomycetidae</taxon>
        <taxon>Eurotiales</taxon>
        <taxon>Trichocomaceae</taxon>
        <taxon>Talaromyces</taxon>
        <taxon>Talaromyces sect. Trachyspermi</taxon>
    </lineage>
</organism>
<dbReference type="AlphaFoldDB" id="A0A225AWT6"/>
<reference evidence="2 3" key="1">
    <citation type="submission" date="2015-06" db="EMBL/GenBank/DDBJ databases">
        <title>Talaromyces atroroseus IBT 11181 draft genome.</title>
        <authorList>
            <person name="Rasmussen K.B."/>
            <person name="Rasmussen S."/>
            <person name="Petersen B."/>
            <person name="Sicheritz-Ponten T."/>
            <person name="Mortensen U.H."/>
            <person name="Thrane U."/>
        </authorList>
    </citation>
    <scope>NUCLEOTIDE SEQUENCE [LARGE SCALE GENOMIC DNA]</scope>
    <source>
        <strain evidence="2 3">IBT 11181</strain>
    </source>
</reference>
<keyword evidence="1" id="KW-0732">Signal</keyword>
<sequence>MKYITALSAILSAASAQVTVYPWWEFYCGSSCTDGTLIGSGTLDVNLTGCTDLGTTYDYCYFVSEKNTTMYRVDLSEKPDCWADANPVLYSGDCSSAGNWGWYGILYDA</sequence>
<dbReference type="EMBL" id="LFMY01000010">
    <property type="protein sequence ID" value="OKL57957.1"/>
    <property type="molecule type" value="Genomic_DNA"/>
</dbReference>
<protein>
    <recommendedName>
        <fullName evidence="4">Cyanovirin-N domain-containing protein</fullName>
    </recommendedName>
</protein>
<dbReference type="OrthoDB" id="5219036at2759"/>
<proteinExistence type="predicted"/>
<evidence type="ECO:0000256" key="1">
    <source>
        <dbReference type="SAM" id="SignalP"/>
    </source>
</evidence>
<comment type="caution">
    <text evidence="2">The sequence shown here is derived from an EMBL/GenBank/DDBJ whole genome shotgun (WGS) entry which is preliminary data.</text>
</comment>
<evidence type="ECO:0000313" key="3">
    <source>
        <dbReference type="Proteomes" id="UP000214365"/>
    </source>
</evidence>
<dbReference type="GeneID" id="31006417"/>
<feature type="chain" id="PRO_5012149431" description="Cyanovirin-N domain-containing protein" evidence="1">
    <location>
        <begin position="17"/>
        <end position="109"/>
    </location>
</feature>
<evidence type="ECO:0008006" key="4">
    <source>
        <dbReference type="Google" id="ProtNLM"/>
    </source>
</evidence>
<dbReference type="RefSeq" id="XP_020118078.1">
    <property type="nucleotide sequence ID" value="XM_020268963.1"/>
</dbReference>
<name>A0A225AWT6_TALAT</name>
<keyword evidence="3" id="KW-1185">Reference proteome</keyword>
<gene>
    <name evidence="2" type="ORF">UA08_06662</name>
</gene>
<evidence type="ECO:0000313" key="2">
    <source>
        <dbReference type="EMBL" id="OKL57957.1"/>
    </source>
</evidence>